<keyword evidence="1" id="KW-0472">Membrane</keyword>
<dbReference type="AlphaFoldDB" id="A0A928TRS0"/>
<dbReference type="Pfam" id="PF14023">
    <property type="entry name" value="Bestrophin-like"/>
    <property type="match status" value="1"/>
</dbReference>
<feature type="transmembrane region" description="Helical" evidence="1">
    <location>
        <begin position="12"/>
        <end position="33"/>
    </location>
</feature>
<keyword evidence="1" id="KW-1133">Transmembrane helix</keyword>
<gene>
    <name evidence="2" type="ORF">HS096_00785</name>
</gene>
<evidence type="ECO:0000313" key="3">
    <source>
        <dbReference type="Proteomes" id="UP000710385"/>
    </source>
</evidence>
<feature type="transmembrane region" description="Helical" evidence="1">
    <location>
        <begin position="177"/>
        <end position="197"/>
    </location>
</feature>
<dbReference type="InterPro" id="IPR025333">
    <property type="entry name" value="DUF4239"/>
</dbReference>
<sequence>MTTHATFTYVMTYVRIVFIMVLSMLFVFVIPFLGLEARDVLLENVVHMGILYAIIVGFLMSIAIQRKQTLDHDISLELNKIRRMYHLGLHLAREESRLEPWFTELKEHLHAYLGMFREVSFQVYERGSDLFRSVTYTVYRLPADHTPYNRELYLSLLDATATVTEAREDIRSKKDQTIGYFQWLVILVVTLTFSWLITSAVPPSPNARIVAAIIVFNLFLVLDLLYEYDRFNDKKLRYIADKYATNLDHLEELRPSSRAQGKKKGGR</sequence>
<name>A0A928TRS0_UNCKA</name>
<dbReference type="EMBL" id="JABTTY010000001">
    <property type="protein sequence ID" value="MBE7524924.1"/>
    <property type="molecule type" value="Genomic_DNA"/>
</dbReference>
<evidence type="ECO:0000313" key="2">
    <source>
        <dbReference type="EMBL" id="MBE7524924.1"/>
    </source>
</evidence>
<accession>A0A928TRS0</accession>
<organism evidence="2 3">
    <name type="scientific">candidate division WWE3 bacterium</name>
    <dbReference type="NCBI Taxonomy" id="2053526"/>
    <lineage>
        <taxon>Bacteria</taxon>
        <taxon>Katanobacteria</taxon>
    </lineage>
</organism>
<reference evidence="2" key="1">
    <citation type="submission" date="2020-05" db="EMBL/GenBank/DDBJ databases">
        <title>High-Quality Genomes of Partial-Nitritation/Anammox System by Hierarchical Clustering Based Hybrid Assembly.</title>
        <authorList>
            <person name="Liu L."/>
            <person name="Wang Y."/>
            <person name="Che Y."/>
            <person name="Chen Y."/>
            <person name="Xia Y."/>
            <person name="Luo R."/>
            <person name="Cheng S.H."/>
            <person name="Zheng C."/>
            <person name="Zhang T."/>
        </authorList>
    </citation>
    <scope>NUCLEOTIDE SEQUENCE</scope>
    <source>
        <strain evidence="2">H1_PAT1</strain>
    </source>
</reference>
<dbReference type="Proteomes" id="UP000710385">
    <property type="component" value="Unassembled WGS sequence"/>
</dbReference>
<feature type="transmembrane region" description="Helical" evidence="1">
    <location>
        <begin position="209"/>
        <end position="228"/>
    </location>
</feature>
<keyword evidence="1" id="KW-0812">Transmembrane</keyword>
<evidence type="ECO:0000256" key="1">
    <source>
        <dbReference type="SAM" id="Phobius"/>
    </source>
</evidence>
<evidence type="ECO:0008006" key="4">
    <source>
        <dbReference type="Google" id="ProtNLM"/>
    </source>
</evidence>
<comment type="caution">
    <text evidence="2">The sequence shown here is derived from an EMBL/GenBank/DDBJ whole genome shotgun (WGS) entry which is preliminary data.</text>
</comment>
<protein>
    <recommendedName>
        <fullName evidence="4">DUF4239 domain-containing protein</fullName>
    </recommendedName>
</protein>
<feature type="transmembrane region" description="Helical" evidence="1">
    <location>
        <begin position="45"/>
        <end position="64"/>
    </location>
</feature>
<proteinExistence type="predicted"/>